<dbReference type="Pfam" id="PF13377">
    <property type="entry name" value="Peripla_BP_3"/>
    <property type="match status" value="1"/>
</dbReference>
<accession>A0ABN0U0X9</accession>
<dbReference type="InterPro" id="IPR046335">
    <property type="entry name" value="LacI/GalR-like_sensor"/>
</dbReference>
<evidence type="ECO:0000313" key="5">
    <source>
        <dbReference type="EMBL" id="GAA0234577.1"/>
    </source>
</evidence>
<dbReference type="PANTHER" id="PTHR30146">
    <property type="entry name" value="LACI-RELATED TRANSCRIPTIONAL REPRESSOR"/>
    <property type="match status" value="1"/>
</dbReference>
<evidence type="ECO:0000313" key="6">
    <source>
        <dbReference type="Proteomes" id="UP001500967"/>
    </source>
</evidence>
<dbReference type="CDD" id="cd01392">
    <property type="entry name" value="HTH_LacI"/>
    <property type="match status" value="1"/>
</dbReference>
<reference evidence="5 6" key="1">
    <citation type="journal article" date="2019" name="Int. J. Syst. Evol. Microbiol.">
        <title>The Global Catalogue of Microorganisms (GCM) 10K type strain sequencing project: providing services to taxonomists for standard genome sequencing and annotation.</title>
        <authorList>
            <consortium name="The Broad Institute Genomics Platform"/>
            <consortium name="The Broad Institute Genome Sequencing Center for Infectious Disease"/>
            <person name="Wu L."/>
            <person name="Ma J."/>
        </authorList>
    </citation>
    <scope>NUCLEOTIDE SEQUENCE [LARGE SCALE GENOMIC DNA]</scope>
    <source>
        <strain evidence="5 6">JCM 10425</strain>
    </source>
</reference>
<organism evidence="5 6">
    <name type="scientific">Cryptosporangium japonicum</name>
    <dbReference type="NCBI Taxonomy" id="80872"/>
    <lineage>
        <taxon>Bacteria</taxon>
        <taxon>Bacillati</taxon>
        <taxon>Actinomycetota</taxon>
        <taxon>Actinomycetes</taxon>
        <taxon>Cryptosporangiales</taxon>
        <taxon>Cryptosporangiaceae</taxon>
        <taxon>Cryptosporangium</taxon>
    </lineage>
</organism>
<dbReference type="SMART" id="SM00354">
    <property type="entry name" value="HTH_LACI"/>
    <property type="match status" value="1"/>
</dbReference>
<feature type="domain" description="HTH lacI-type" evidence="4">
    <location>
        <begin position="11"/>
        <end position="68"/>
    </location>
</feature>
<dbReference type="SUPFAM" id="SSF53822">
    <property type="entry name" value="Periplasmic binding protein-like I"/>
    <property type="match status" value="1"/>
</dbReference>
<dbReference type="EMBL" id="BAAAGX010000007">
    <property type="protein sequence ID" value="GAA0234577.1"/>
    <property type="molecule type" value="Genomic_DNA"/>
</dbReference>
<name>A0ABN0U0X9_9ACTN</name>
<comment type="caution">
    <text evidence="5">The sequence shown here is derived from an EMBL/GenBank/DDBJ whole genome shotgun (WGS) entry which is preliminary data.</text>
</comment>
<dbReference type="Pfam" id="PF00356">
    <property type="entry name" value="LacI"/>
    <property type="match status" value="1"/>
</dbReference>
<keyword evidence="2 5" id="KW-0238">DNA-binding</keyword>
<evidence type="ECO:0000259" key="4">
    <source>
        <dbReference type="PROSITE" id="PS50932"/>
    </source>
</evidence>
<dbReference type="GO" id="GO:0003677">
    <property type="term" value="F:DNA binding"/>
    <property type="evidence" value="ECO:0007669"/>
    <property type="project" value="UniProtKB-KW"/>
</dbReference>
<proteinExistence type="predicted"/>
<evidence type="ECO:0000256" key="2">
    <source>
        <dbReference type="ARBA" id="ARBA00023125"/>
    </source>
</evidence>
<dbReference type="InterPro" id="IPR000843">
    <property type="entry name" value="HTH_LacI"/>
</dbReference>
<dbReference type="Gene3D" id="3.40.50.2300">
    <property type="match status" value="2"/>
</dbReference>
<gene>
    <name evidence="5" type="ORF">GCM10009539_19880</name>
</gene>
<dbReference type="PROSITE" id="PS50932">
    <property type="entry name" value="HTH_LACI_2"/>
    <property type="match status" value="1"/>
</dbReference>
<dbReference type="CDD" id="cd06285">
    <property type="entry name" value="PBP1_LacI-like"/>
    <property type="match status" value="1"/>
</dbReference>
<dbReference type="Gene3D" id="1.10.260.40">
    <property type="entry name" value="lambda repressor-like DNA-binding domains"/>
    <property type="match status" value="1"/>
</dbReference>
<keyword evidence="1" id="KW-0805">Transcription regulation</keyword>
<dbReference type="RefSeq" id="WP_344648454.1">
    <property type="nucleotide sequence ID" value="NZ_BAAAGX010000007.1"/>
</dbReference>
<dbReference type="InterPro" id="IPR010982">
    <property type="entry name" value="Lambda_DNA-bd_dom_sf"/>
</dbReference>
<dbReference type="SUPFAM" id="SSF47413">
    <property type="entry name" value="lambda repressor-like DNA-binding domains"/>
    <property type="match status" value="1"/>
</dbReference>
<evidence type="ECO:0000256" key="3">
    <source>
        <dbReference type="ARBA" id="ARBA00023163"/>
    </source>
</evidence>
<evidence type="ECO:0000256" key="1">
    <source>
        <dbReference type="ARBA" id="ARBA00023015"/>
    </source>
</evidence>
<protein>
    <submittedName>
        <fullName evidence="5">LacI family DNA-binding transcriptional regulator</fullName>
    </submittedName>
</protein>
<dbReference type="Proteomes" id="UP001500967">
    <property type="component" value="Unassembled WGS sequence"/>
</dbReference>
<sequence>MGTDTGRERPATLEDIAREAGVALSTASRVLERARTGGRVDTPKAIRVLEVAADLEYEPNLFAASLRTNRTYTLGVLVPRLTDIVLSTIYEGIDAGAADAGYQSVVANTMDDPRQQRLRAEKLLQRGVDALLFGDAQLDDPFLDELAARGVPFALFSRRHPRYPSATCDDYEGGRLAGNHLADLGHRDVAVLAGRPYASTGVDRTAGCLDALRERGITVAAHRIVHSGFDPEAGYVAARAMFAAGDGPTAVFVVNDMAAIGAMGALRDLGVAVGREVAVVGFNDISIAADVSPALTSIVSPLDTMGREAVRLVLDRVKAPGSPAARVLLPPRLVVRESSDPSAGTRRHPER</sequence>
<dbReference type="InterPro" id="IPR028082">
    <property type="entry name" value="Peripla_BP_I"/>
</dbReference>
<keyword evidence="6" id="KW-1185">Reference proteome</keyword>
<keyword evidence="3" id="KW-0804">Transcription</keyword>
<dbReference type="PANTHER" id="PTHR30146:SF109">
    <property type="entry name" value="HTH-TYPE TRANSCRIPTIONAL REGULATOR GALS"/>
    <property type="match status" value="1"/>
</dbReference>